<accession>A0AAN8WI93</accession>
<dbReference type="Gene3D" id="2.10.90.10">
    <property type="entry name" value="Cystine-knot cytokines"/>
    <property type="match status" value="1"/>
</dbReference>
<dbReference type="EMBL" id="JAXCGZ010019136">
    <property type="protein sequence ID" value="KAK7066556.1"/>
    <property type="molecule type" value="Genomic_DNA"/>
</dbReference>
<dbReference type="AlphaFoldDB" id="A0AAN8WI93"/>
<comment type="caution">
    <text evidence="2">The sequence shown here is derived from an EMBL/GenBank/DDBJ whole genome shotgun (WGS) entry which is preliminary data.</text>
</comment>
<gene>
    <name evidence="2" type="ORF">SK128_018243</name>
</gene>
<dbReference type="InterPro" id="IPR029034">
    <property type="entry name" value="Cystine-knot_cytokine"/>
</dbReference>
<sequence>MARNTNQSVWMVAVITILFTIMQSEALPTHLELSIKGEEEAKEYLISQKEELATLGCKPVLQQLHLTELLGNDELLDRLFFPQVVAINRCLPQCSFCGRHRLGKPTGTCVPDPDGMVEKVFVIFSYEKNKERTYHKVTALEHTRCMCA</sequence>
<evidence type="ECO:0000313" key="2">
    <source>
        <dbReference type="EMBL" id="KAK7066556.1"/>
    </source>
</evidence>
<proteinExistence type="predicted"/>
<name>A0AAN8WI93_HALRR</name>
<feature type="chain" id="PRO_5043045806" evidence="1">
    <location>
        <begin position="27"/>
        <end position="148"/>
    </location>
</feature>
<organism evidence="2 3">
    <name type="scientific">Halocaridina rubra</name>
    <name type="common">Hawaiian red shrimp</name>
    <dbReference type="NCBI Taxonomy" id="373956"/>
    <lineage>
        <taxon>Eukaryota</taxon>
        <taxon>Metazoa</taxon>
        <taxon>Ecdysozoa</taxon>
        <taxon>Arthropoda</taxon>
        <taxon>Crustacea</taxon>
        <taxon>Multicrustacea</taxon>
        <taxon>Malacostraca</taxon>
        <taxon>Eumalacostraca</taxon>
        <taxon>Eucarida</taxon>
        <taxon>Decapoda</taxon>
        <taxon>Pleocyemata</taxon>
        <taxon>Caridea</taxon>
        <taxon>Atyoidea</taxon>
        <taxon>Atyidae</taxon>
        <taxon>Halocaridina</taxon>
    </lineage>
</organism>
<evidence type="ECO:0000313" key="3">
    <source>
        <dbReference type="Proteomes" id="UP001381693"/>
    </source>
</evidence>
<keyword evidence="1" id="KW-0732">Signal</keyword>
<protein>
    <submittedName>
        <fullName evidence="2">Uncharacterized protein</fullName>
    </submittedName>
</protein>
<dbReference type="SUPFAM" id="SSF57501">
    <property type="entry name" value="Cystine-knot cytokines"/>
    <property type="match status" value="1"/>
</dbReference>
<dbReference type="Proteomes" id="UP001381693">
    <property type="component" value="Unassembled WGS sequence"/>
</dbReference>
<reference evidence="2 3" key="1">
    <citation type="submission" date="2023-11" db="EMBL/GenBank/DDBJ databases">
        <title>Halocaridina rubra genome assembly.</title>
        <authorList>
            <person name="Smith C."/>
        </authorList>
    </citation>
    <scope>NUCLEOTIDE SEQUENCE [LARGE SCALE GENOMIC DNA]</scope>
    <source>
        <strain evidence="2">EP-1</strain>
        <tissue evidence="2">Whole</tissue>
    </source>
</reference>
<feature type="signal peptide" evidence="1">
    <location>
        <begin position="1"/>
        <end position="26"/>
    </location>
</feature>
<keyword evidence="3" id="KW-1185">Reference proteome</keyword>
<evidence type="ECO:0000256" key="1">
    <source>
        <dbReference type="SAM" id="SignalP"/>
    </source>
</evidence>